<gene>
    <name evidence="1" type="ORF">EAE97_005807</name>
</gene>
<name>A0A9P5IJH3_9HELO</name>
<keyword evidence="2" id="KW-1185">Reference proteome</keyword>
<proteinExistence type="predicted"/>
<evidence type="ECO:0000313" key="2">
    <source>
        <dbReference type="Proteomes" id="UP000710849"/>
    </source>
</evidence>
<reference evidence="1 2" key="1">
    <citation type="journal article" date="2020" name="Genome Biol. Evol.">
        <title>Comparative genomics of Sclerotiniaceae.</title>
        <authorList>
            <person name="Valero Jimenez C.A."/>
            <person name="Steentjes M."/>
            <person name="Scholten O.E."/>
            <person name="Van Kan J.A.L."/>
        </authorList>
    </citation>
    <scope>NUCLEOTIDE SEQUENCE [LARGE SCALE GENOMIC DNA]</scope>
    <source>
        <strain evidence="1 2">MUCL 94</strain>
    </source>
</reference>
<dbReference type="AlphaFoldDB" id="A0A9P5IJH3"/>
<comment type="caution">
    <text evidence="1">The sequence shown here is derived from an EMBL/GenBank/DDBJ whole genome shotgun (WGS) entry which is preliminary data.</text>
</comment>
<sequence>MVELNDIAFNIAASINGLFVLEIDINKFMDDTAITAARSNVSLVLRCSHLARNGKKWVRMSISIAEQKSNKNNT</sequence>
<organism evidence="1 2">
    <name type="scientific">Botrytis byssoidea</name>
    <dbReference type="NCBI Taxonomy" id="139641"/>
    <lineage>
        <taxon>Eukaryota</taxon>
        <taxon>Fungi</taxon>
        <taxon>Dikarya</taxon>
        <taxon>Ascomycota</taxon>
        <taxon>Pezizomycotina</taxon>
        <taxon>Leotiomycetes</taxon>
        <taxon>Helotiales</taxon>
        <taxon>Sclerotiniaceae</taxon>
        <taxon>Botrytis</taxon>
    </lineage>
</organism>
<dbReference type="Proteomes" id="UP000710849">
    <property type="component" value="Unassembled WGS sequence"/>
</dbReference>
<dbReference type="GeneID" id="62149396"/>
<dbReference type="EMBL" id="RCSW01000010">
    <property type="protein sequence ID" value="KAF7943737.1"/>
    <property type="molecule type" value="Genomic_DNA"/>
</dbReference>
<protein>
    <submittedName>
        <fullName evidence="1">Uncharacterized protein</fullName>
    </submittedName>
</protein>
<dbReference type="RefSeq" id="XP_038732796.1">
    <property type="nucleotide sequence ID" value="XM_038876320.1"/>
</dbReference>
<accession>A0A9P5IJH3</accession>
<evidence type="ECO:0000313" key="1">
    <source>
        <dbReference type="EMBL" id="KAF7943737.1"/>
    </source>
</evidence>